<reference evidence="6 7" key="1">
    <citation type="submission" date="2019-03" db="EMBL/GenBank/DDBJ databases">
        <title>Genomic Encyclopedia of Type Strains, Phase IV (KMG-IV): sequencing the most valuable type-strain genomes for metagenomic binning, comparative biology and taxonomic classification.</title>
        <authorList>
            <person name="Goeker M."/>
        </authorList>
    </citation>
    <scope>NUCLEOTIDE SEQUENCE [LARGE SCALE GENOMIC DNA]</scope>
    <source>
        <strain evidence="6 7">DSM 21100</strain>
    </source>
</reference>
<comment type="caution">
    <text evidence="6">The sequence shown here is derived from an EMBL/GenBank/DDBJ whole genome shotgun (WGS) entry which is preliminary data.</text>
</comment>
<organism evidence="6 7">
    <name type="scientific">Anseongella ginsenosidimutans</name>
    <dbReference type="NCBI Taxonomy" id="496056"/>
    <lineage>
        <taxon>Bacteria</taxon>
        <taxon>Pseudomonadati</taxon>
        <taxon>Bacteroidota</taxon>
        <taxon>Sphingobacteriia</taxon>
        <taxon>Sphingobacteriales</taxon>
        <taxon>Sphingobacteriaceae</taxon>
        <taxon>Anseongella</taxon>
    </lineage>
</organism>
<dbReference type="PROSITE" id="PS51635">
    <property type="entry name" value="PNPLA"/>
    <property type="match status" value="1"/>
</dbReference>
<accession>A0A4R3KRA1</accession>
<feature type="short sequence motif" description="GXGXXG" evidence="4">
    <location>
        <begin position="14"/>
        <end position="19"/>
    </location>
</feature>
<comment type="caution">
    <text evidence="4">Lacks conserved residue(s) required for the propagation of feature annotation.</text>
</comment>
<dbReference type="GO" id="GO:0006631">
    <property type="term" value="P:fatty acid metabolic process"/>
    <property type="evidence" value="ECO:0007669"/>
    <property type="project" value="TreeGrafter"/>
</dbReference>
<keyword evidence="7" id="KW-1185">Reference proteome</keyword>
<protein>
    <submittedName>
        <fullName evidence="6">Patatin-like phospholipase</fullName>
    </submittedName>
</protein>
<dbReference type="PANTHER" id="PTHR24185:SF1">
    <property type="entry name" value="CALCIUM-INDEPENDENT PHOSPHOLIPASE A2-GAMMA"/>
    <property type="match status" value="1"/>
</dbReference>
<evidence type="ECO:0000313" key="6">
    <source>
        <dbReference type="EMBL" id="TCS87194.1"/>
    </source>
</evidence>
<evidence type="ECO:0000256" key="3">
    <source>
        <dbReference type="ARBA" id="ARBA00023098"/>
    </source>
</evidence>
<dbReference type="InterPro" id="IPR002641">
    <property type="entry name" value="PNPLA_dom"/>
</dbReference>
<dbReference type="GO" id="GO:0016042">
    <property type="term" value="P:lipid catabolic process"/>
    <property type="evidence" value="ECO:0007669"/>
    <property type="project" value="UniProtKB-KW"/>
</dbReference>
<dbReference type="InterPro" id="IPR016035">
    <property type="entry name" value="Acyl_Trfase/lysoPLipase"/>
</dbReference>
<keyword evidence="1" id="KW-0378">Hydrolase</keyword>
<evidence type="ECO:0000259" key="5">
    <source>
        <dbReference type="PROSITE" id="PS51635"/>
    </source>
</evidence>
<dbReference type="GO" id="GO:0004620">
    <property type="term" value="F:phospholipase activity"/>
    <property type="evidence" value="ECO:0007669"/>
    <property type="project" value="TreeGrafter"/>
</dbReference>
<keyword evidence="2" id="KW-0442">Lipid degradation</keyword>
<evidence type="ECO:0000256" key="2">
    <source>
        <dbReference type="ARBA" id="ARBA00022963"/>
    </source>
</evidence>
<evidence type="ECO:0000256" key="1">
    <source>
        <dbReference type="ARBA" id="ARBA00022801"/>
    </source>
</evidence>
<dbReference type="OrthoDB" id="9807112at2"/>
<evidence type="ECO:0000256" key="4">
    <source>
        <dbReference type="PROSITE-ProRule" id="PRU01161"/>
    </source>
</evidence>
<gene>
    <name evidence="6" type="ORF">EDD80_1055</name>
</gene>
<dbReference type="AlphaFoldDB" id="A0A4R3KRA1"/>
<keyword evidence="3" id="KW-0443">Lipid metabolism</keyword>
<dbReference type="PANTHER" id="PTHR24185">
    <property type="entry name" value="CALCIUM-INDEPENDENT PHOSPHOLIPASE A2-GAMMA"/>
    <property type="match status" value="1"/>
</dbReference>
<feature type="domain" description="PNPLA" evidence="5">
    <location>
        <begin position="10"/>
        <end position="108"/>
    </location>
</feature>
<feature type="short sequence motif" description="GXSXG" evidence="4">
    <location>
        <begin position="51"/>
        <end position="55"/>
    </location>
</feature>
<dbReference type="Pfam" id="PF01734">
    <property type="entry name" value="Patatin"/>
    <property type="match status" value="1"/>
</dbReference>
<dbReference type="SUPFAM" id="SSF52151">
    <property type="entry name" value="FabD/lysophospholipase-like"/>
    <property type="match status" value="1"/>
</dbReference>
<dbReference type="EMBL" id="SMAD01000005">
    <property type="protein sequence ID" value="TCS87194.1"/>
    <property type="molecule type" value="Genomic_DNA"/>
</dbReference>
<dbReference type="RefSeq" id="WP_132129003.1">
    <property type="nucleotide sequence ID" value="NZ_CP042432.1"/>
</dbReference>
<proteinExistence type="predicted"/>
<dbReference type="Gene3D" id="3.40.1090.10">
    <property type="entry name" value="Cytosolic phospholipase A2 catalytic domain"/>
    <property type="match status" value="1"/>
</dbReference>
<name>A0A4R3KRA1_9SPHI</name>
<dbReference type="GO" id="GO:0016020">
    <property type="term" value="C:membrane"/>
    <property type="evidence" value="ECO:0007669"/>
    <property type="project" value="TreeGrafter"/>
</dbReference>
<evidence type="ECO:0000313" key="7">
    <source>
        <dbReference type="Proteomes" id="UP000295807"/>
    </source>
</evidence>
<sequence length="108" mass="11889">MAEKKQFKILSIDGGGIRGLIPAKVLEDLEGELKKTEPQKKLYEHFDLVCGTSTGAILAIGIALGIPARKLAHFYEENAKNIFPRFILSCLPRKSGPLSMQFTAIRSC</sequence>
<dbReference type="Proteomes" id="UP000295807">
    <property type="component" value="Unassembled WGS sequence"/>
</dbReference>